<feature type="transmembrane region" description="Helical" evidence="2">
    <location>
        <begin position="51"/>
        <end position="72"/>
    </location>
</feature>
<keyword evidence="2" id="KW-0472">Membrane</keyword>
<gene>
    <name evidence="5" type="ORF">C1871_03510</name>
    <name evidence="4" type="ORF">C1872_11035</name>
    <name evidence="3" type="ORF">C1875_04215</name>
    <name evidence="6" type="ORF">FIC87_02705</name>
</gene>
<dbReference type="Proteomes" id="UP000253857">
    <property type="component" value="Unassembled WGS sequence"/>
</dbReference>
<accession>A0A369MK43</accession>
<evidence type="ECO:0000256" key="1">
    <source>
        <dbReference type="SAM" id="MobiDB-lite"/>
    </source>
</evidence>
<dbReference type="EMBL" id="PPTU01000004">
    <property type="protein sequence ID" value="RDB72253.1"/>
    <property type="molecule type" value="Genomic_DNA"/>
</dbReference>
<dbReference type="GeneID" id="69510406"/>
<sequence>MTEHAHHNIASAASPDDAAREAAPPDELRSSSTGQPSAPEARAKASRAQRFAAVAAALTLLFAAAVLATQAFNVELFDAHHPFSFGAPDIEVVETMLDASGNEVPALVDDRINPGSGAVSRIVRVQNLGTHPMFVRVMLSVEGVRPNGDALSLDHAVTYDFGDASAWQRGQDGRYYLAVALEPDQTTPVLIDSFEVEAGALAGIDQLKLVIKADGVQSEHNATSSLTAEGWPA</sequence>
<keyword evidence="2" id="KW-0812">Transmembrane</keyword>
<organism evidence="3 9">
    <name type="scientific">Eggerthella lenta</name>
    <name type="common">Eubacterium lentum</name>
    <dbReference type="NCBI Taxonomy" id="84112"/>
    <lineage>
        <taxon>Bacteria</taxon>
        <taxon>Bacillati</taxon>
        <taxon>Actinomycetota</taxon>
        <taxon>Coriobacteriia</taxon>
        <taxon>Eggerthellales</taxon>
        <taxon>Eggerthellaceae</taxon>
        <taxon>Eggerthella</taxon>
    </lineage>
</organism>
<feature type="region of interest" description="Disordered" evidence="1">
    <location>
        <begin position="1"/>
        <end position="44"/>
    </location>
</feature>
<keyword evidence="2" id="KW-1133">Transmembrane helix</keyword>
<dbReference type="EMBL" id="PPTX01000017">
    <property type="protein sequence ID" value="RDB77709.1"/>
    <property type="molecule type" value="Genomic_DNA"/>
</dbReference>
<dbReference type="EMBL" id="VEVP01000004">
    <property type="protein sequence ID" value="TNU94786.1"/>
    <property type="molecule type" value="Genomic_DNA"/>
</dbReference>
<evidence type="ECO:0000313" key="5">
    <source>
        <dbReference type="EMBL" id="RDB87864.1"/>
    </source>
</evidence>
<dbReference type="Proteomes" id="UP000253970">
    <property type="component" value="Unassembled WGS sequence"/>
</dbReference>
<evidence type="ECO:0000313" key="9">
    <source>
        <dbReference type="Proteomes" id="UP000253970"/>
    </source>
</evidence>
<reference evidence="6 10" key="1">
    <citation type="journal article" date="2005" name="Appl. Environ. Microbiol.">
        <title>Intestinal bacterial communities that produce active estrogen-like compounds enterodiol and enterolactone in humans.</title>
        <authorList>
            <person name="Clavel T."/>
            <person name="Henderson G."/>
            <person name="Alpert C.A."/>
            <person name="Philippe C."/>
            <person name="Rigottier-Gois L."/>
            <person name="Dore J."/>
            <person name="Blaut M."/>
        </authorList>
    </citation>
    <scope>NUCLEOTIDE SEQUENCE [LARGE SCALE GENOMIC DNA]</scope>
    <source>
        <strain evidence="6 10">SECO-MT75m2</strain>
    </source>
</reference>
<proteinExistence type="predicted"/>
<reference evidence="6" key="3">
    <citation type="submission" date="2019-06" db="EMBL/GenBank/DDBJ databases">
        <authorList>
            <person name="Bisanz J.E."/>
            <person name="Turnbaugh P.J."/>
        </authorList>
    </citation>
    <scope>NUCLEOTIDE SEQUENCE</scope>
    <source>
        <strain evidence="6">SECO-MT75m2</strain>
    </source>
</reference>
<dbReference type="Proteomes" id="UP000312594">
    <property type="component" value="Unassembled WGS sequence"/>
</dbReference>
<protein>
    <submittedName>
        <fullName evidence="3">Uncharacterized protein</fullName>
    </submittedName>
</protein>
<comment type="caution">
    <text evidence="3">The sequence shown here is derived from an EMBL/GenBank/DDBJ whole genome shotgun (WGS) entry which is preliminary data.</text>
</comment>
<evidence type="ECO:0000313" key="8">
    <source>
        <dbReference type="Proteomes" id="UP000253857"/>
    </source>
</evidence>
<evidence type="ECO:0000313" key="10">
    <source>
        <dbReference type="Proteomes" id="UP000312594"/>
    </source>
</evidence>
<evidence type="ECO:0000313" key="7">
    <source>
        <dbReference type="Proteomes" id="UP000253752"/>
    </source>
</evidence>
<evidence type="ECO:0000313" key="4">
    <source>
        <dbReference type="EMBL" id="RDB77709.1"/>
    </source>
</evidence>
<dbReference type="RefSeq" id="WP_009608818.1">
    <property type="nucleotide sequence ID" value="NZ_AP025575.1"/>
</dbReference>
<dbReference type="AlphaFoldDB" id="A0A369MK43"/>
<dbReference type="Proteomes" id="UP000253752">
    <property type="component" value="Unassembled WGS sequence"/>
</dbReference>
<name>A0A369MK43_EGGLN</name>
<evidence type="ECO:0000313" key="3">
    <source>
        <dbReference type="EMBL" id="RDB72253.1"/>
    </source>
</evidence>
<dbReference type="EMBL" id="PPTY01000003">
    <property type="protein sequence ID" value="RDB87864.1"/>
    <property type="molecule type" value="Genomic_DNA"/>
</dbReference>
<evidence type="ECO:0000256" key="2">
    <source>
        <dbReference type="SAM" id="Phobius"/>
    </source>
</evidence>
<reference evidence="7 8" key="2">
    <citation type="journal article" date="2018" name="Elife">
        <title>Discovery and characterization of a prevalent human gut bacterial enzyme sufficient for the inactivation of a family of plant toxins.</title>
        <authorList>
            <person name="Koppel N."/>
            <person name="Bisanz J.E."/>
            <person name="Pandelia M.E."/>
            <person name="Turnbaugh P.J."/>
            <person name="Balskus E.P."/>
        </authorList>
    </citation>
    <scope>NUCLEOTIDE SEQUENCE [LARGE SCALE GENOMIC DNA]</scope>
    <source>
        <strain evidence="5 8">FAA1-1-60AUCSF</strain>
        <strain evidence="4 7">MR1 #12</strain>
        <strain evidence="3 9">W1 BHI 6</strain>
    </source>
</reference>
<evidence type="ECO:0000313" key="6">
    <source>
        <dbReference type="EMBL" id="TNU94786.1"/>
    </source>
</evidence>